<evidence type="ECO:0000313" key="4">
    <source>
        <dbReference type="Proteomes" id="UP001610446"/>
    </source>
</evidence>
<keyword evidence="1" id="KW-0732">Signal</keyword>
<keyword evidence="4" id="KW-1185">Reference proteome</keyword>
<feature type="domain" description="Atrophied bacterial Ig" evidence="2">
    <location>
        <begin position="23"/>
        <end position="106"/>
    </location>
</feature>
<dbReference type="PANTHER" id="PTHR43301">
    <property type="entry name" value="ARABINAN ENDO-1,5-ALPHA-L-ARABINOSIDASE"/>
    <property type="match status" value="1"/>
</dbReference>
<dbReference type="InterPro" id="IPR023296">
    <property type="entry name" value="Glyco_hydro_beta-prop_sf"/>
</dbReference>
<dbReference type="CDD" id="cd08983">
    <property type="entry name" value="GH43_Bt3655-like"/>
    <property type="match status" value="1"/>
</dbReference>
<dbReference type="Pfam" id="PF20578">
    <property type="entry name" value="aBig_2"/>
    <property type="match status" value="1"/>
</dbReference>
<gene>
    <name evidence="3" type="ORF">BJY01DRAFT_241781</name>
</gene>
<evidence type="ECO:0000256" key="1">
    <source>
        <dbReference type="ARBA" id="ARBA00022729"/>
    </source>
</evidence>
<dbReference type="InterPro" id="IPR046780">
    <property type="entry name" value="aBig_2"/>
</dbReference>
<protein>
    <recommendedName>
        <fullName evidence="2">Atrophied bacterial Ig domain-containing protein</fullName>
    </recommendedName>
</protein>
<dbReference type="SUPFAM" id="SSF75005">
    <property type="entry name" value="Arabinanase/levansucrase/invertase"/>
    <property type="match status" value="1"/>
</dbReference>
<proteinExistence type="predicted"/>
<dbReference type="PANTHER" id="PTHR43301:SF3">
    <property type="entry name" value="ARABINAN ENDO-1,5-ALPHA-L-ARABINOSIDASE A-RELATED"/>
    <property type="match status" value="1"/>
</dbReference>
<sequence>MVSVNEPSEVSAQNALARIVIPNIDDVRGYITLPMALEGIPETPITWSSSDPDIVSDKPIGKVAPGLVRRPPVGGEPAQVTLTASIAIETGQETTKKISRDFQVAVQPSVKLAPFSRYGMVNFARSNCHGGQQIYMAYSIGNDPTRWKAANNGHAILTSTKGMHAVRDPSIIRSPEGDKFYLLATDLNVDGVEHGWRGWEWAQSGASRYIEVWESRDLRTWSEQRHVLVAPQEAGMAFAPEAIWDPEIGAYVVFWTSSMYPAETYFTGDPNDPKRRHPLSRNQTLYATTRDFVTFTPAKVMSGRPNHGTLDACMIREEETGYYHRFVCDRISTGVGVTRYAADCPVDDIYQERSKQVLASEKDWQLVASCITHMNMDTVYAEAPLVLQANPGDPRGRGYYLFSDQIWAGSPAGRPMEEQLHPYWTSELSSGQWTPIEWTQKPEYDGCNGVIRHGTIINLTSAEHAVVRGADLVSLTIHLPSKLAYSVGERLDSSDLVVTAKYCDAVTEPLGEGYGGYILSGSGPWFTPGKHTVVVSYTLWEVTQTASFNIDVRERPITL</sequence>
<evidence type="ECO:0000259" key="2">
    <source>
        <dbReference type="Pfam" id="PF20578"/>
    </source>
</evidence>
<organism evidence="3 4">
    <name type="scientific">Aspergillus pseudoustus</name>
    <dbReference type="NCBI Taxonomy" id="1810923"/>
    <lineage>
        <taxon>Eukaryota</taxon>
        <taxon>Fungi</taxon>
        <taxon>Dikarya</taxon>
        <taxon>Ascomycota</taxon>
        <taxon>Pezizomycotina</taxon>
        <taxon>Eurotiomycetes</taxon>
        <taxon>Eurotiomycetidae</taxon>
        <taxon>Eurotiales</taxon>
        <taxon>Aspergillaceae</taxon>
        <taxon>Aspergillus</taxon>
        <taxon>Aspergillus subgen. Nidulantes</taxon>
    </lineage>
</organism>
<name>A0ABR4L1Y7_9EURO</name>
<dbReference type="Gene3D" id="2.60.40.3630">
    <property type="match status" value="1"/>
</dbReference>
<dbReference type="Gene3D" id="2.115.10.20">
    <property type="entry name" value="Glycosyl hydrolase domain, family 43"/>
    <property type="match status" value="1"/>
</dbReference>
<dbReference type="InterPro" id="IPR050727">
    <property type="entry name" value="GH43_arabinanases"/>
</dbReference>
<comment type="caution">
    <text evidence="3">The sequence shown here is derived from an EMBL/GenBank/DDBJ whole genome shotgun (WGS) entry which is preliminary data.</text>
</comment>
<dbReference type="Proteomes" id="UP001610446">
    <property type="component" value="Unassembled WGS sequence"/>
</dbReference>
<reference evidence="3 4" key="1">
    <citation type="submission" date="2024-07" db="EMBL/GenBank/DDBJ databases">
        <title>Section-level genome sequencing and comparative genomics of Aspergillus sections Usti and Cavernicolus.</title>
        <authorList>
            <consortium name="Lawrence Berkeley National Laboratory"/>
            <person name="Nybo J.L."/>
            <person name="Vesth T.C."/>
            <person name="Theobald S."/>
            <person name="Frisvad J.C."/>
            <person name="Larsen T.O."/>
            <person name="Kjaerboelling I."/>
            <person name="Rothschild-Mancinelli K."/>
            <person name="Lyhne E.K."/>
            <person name="Kogle M.E."/>
            <person name="Barry K."/>
            <person name="Clum A."/>
            <person name="Na H."/>
            <person name="Ledsgaard L."/>
            <person name="Lin J."/>
            <person name="Lipzen A."/>
            <person name="Kuo A."/>
            <person name="Riley R."/>
            <person name="Mondo S."/>
            <person name="Labutti K."/>
            <person name="Haridas S."/>
            <person name="Pangalinan J."/>
            <person name="Salamov A.A."/>
            <person name="Simmons B.A."/>
            <person name="Magnuson J.K."/>
            <person name="Chen J."/>
            <person name="Drula E."/>
            <person name="Henrissat B."/>
            <person name="Wiebenga A."/>
            <person name="Lubbers R.J."/>
            <person name="Gomes A.C."/>
            <person name="Makela M.R."/>
            <person name="Stajich J."/>
            <person name="Grigoriev I.V."/>
            <person name="Mortensen U.H."/>
            <person name="De Vries R.P."/>
            <person name="Baker S.E."/>
            <person name="Andersen M.R."/>
        </authorList>
    </citation>
    <scope>NUCLEOTIDE SEQUENCE [LARGE SCALE GENOMIC DNA]</scope>
    <source>
        <strain evidence="3 4">CBS 123904</strain>
    </source>
</reference>
<dbReference type="EMBL" id="JBFXLU010000001">
    <property type="protein sequence ID" value="KAL2858446.1"/>
    <property type="molecule type" value="Genomic_DNA"/>
</dbReference>
<accession>A0ABR4L1Y7</accession>
<evidence type="ECO:0000313" key="3">
    <source>
        <dbReference type="EMBL" id="KAL2858446.1"/>
    </source>
</evidence>